<evidence type="ECO:0000256" key="1">
    <source>
        <dbReference type="ARBA" id="ARBA00004141"/>
    </source>
</evidence>
<sequence>MSAAPPGRLSPSTIALLVLPPLFWAGNAVVGRLMNQTVPPSTLNFLRWTLALLVLLPLAAWVLRPGSSLWPNWRRFALLGALGVGSYNALQYLALRTSTPLNVTLVAASMPVWMLLVGRMLYGVPVTRRAAFGAALSLSGVAVVLSGGSLSRLLAVQLVPGDGWILLATLVWSWYSWLLVRPPEGGDPPDIKGDWAAFLMAQVALGLVWSGALAAAEWVYLPAADLHITWGWPLVEALAYVAIFPSLLAYRFWGAGVARVGPAVASFFTNLTPLFAALLSAAMLGELPRLHHLAGFALIVGGILISSRGKAST</sequence>
<dbReference type="PANTHER" id="PTHR32322:SF2">
    <property type="entry name" value="EAMA DOMAIN-CONTAINING PROTEIN"/>
    <property type="match status" value="1"/>
</dbReference>
<dbReference type="SUPFAM" id="SSF103481">
    <property type="entry name" value="Multidrug resistance efflux transporter EmrE"/>
    <property type="match status" value="2"/>
</dbReference>
<evidence type="ECO:0000259" key="7">
    <source>
        <dbReference type="Pfam" id="PF00892"/>
    </source>
</evidence>
<dbReference type="PANTHER" id="PTHR32322">
    <property type="entry name" value="INNER MEMBRANE TRANSPORTER"/>
    <property type="match status" value="1"/>
</dbReference>
<dbReference type="InterPro" id="IPR037185">
    <property type="entry name" value="EmrE-like"/>
</dbReference>
<keyword evidence="9" id="KW-1185">Reference proteome</keyword>
<evidence type="ECO:0000256" key="3">
    <source>
        <dbReference type="ARBA" id="ARBA00022692"/>
    </source>
</evidence>
<evidence type="ECO:0000256" key="5">
    <source>
        <dbReference type="ARBA" id="ARBA00023136"/>
    </source>
</evidence>
<evidence type="ECO:0000256" key="4">
    <source>
        <dbReference type="ARBA" id="ARBA00022989"/>
    </source>
</evidence>
<dbReference type="InterPro" id="IPR050638">
    <property type="entry name" value="AA-Vitamin_Transporters"/>
</dbReference>
<feature type="transmembrane region" description="Helical" evidence="6">
    <location>
        <begin position="195"/>
        <end position="216"/>
    </location>
</feature>
<reference evidence="9" key="1">
    <citation type="submission" date="2014-02" db="EMBL/GenBank/DDBJ databases">
        <authorList>
            <person name="Gan H."/>
        </authorList>
    </citation>
    <scope>NUCLEOTIDE SEQUENCE [LARGE SCALE GENOMIC DNA]</scope>
    <source>
        <strain evidence="9">S1</strain>
    </source>
</reference>
<gene>
    <name evidence="8" type="ORF">BN948_02837</name>
</gene>
<feature type="transmembrane region" description="Helical" evidence="6">
    <location>
        <begin position="262"/>
        <end position="284"/>
    </location>
</feature>
<evidence type="ECO:0000256" key="6">
    <source>
        <dbReference type="SAM" id="Phobius"/>
    </source>
</evidence>
<feature type="domain" description="EamA" evidence="7">
    <location>
        <begin position="13"/>
        <end position="145"/>
    </location>
</feature>
<feature type="transmembrane region" description="Helical" evidence="6">
    <location>
        <begin position="76"/>
        <end position="95"/>
    </location>
</feature>
<name>A0A1L1PKF3_HYDIT</name>
<feature type="transmembrane region" description="Helical" evidence="6">
    <location>
        <begin position="163"/>
        <end position="180"/>
    </location>
</feature>
<feature type="transmembrane region" description="Helical" evidence="6">
    <location>
        <begin position="228"/>
        <end position="250"/>
    </location>
</feature>
<keyword evidence="5 6" id="KW-0472">Membrane</keyword>
<proteinExistence type="inferred from homology"/>
<dbReference type="Proteomes" id="UP000028878">
    <property type="component" value="Unassembled WGS sequence"/>
</dbReference>
<feature type="transmembrane region" description="Helical" evidence="6">
    <location>
        <begin position="12"/>
        <end position="33"/>
    </location>
</feature>
<protein>
    <submittedName>
        <fullName evidence="8">DMT(Drug/metabolite transporter) superfamily permease</fullName>
    </submittedName>
</protein>
<comment type="similarity">
    <text evidence="2">Belongs to the EamA transporter family.</text>
</comment>
<reference evidence="9" key="2">
    <citation type="submission" date="2014-11" db="EMBL/GenBank/DDBJ databases">
        <title>Draft genome sequence of Hydrogenophaga intermedia S1.</title>
        <authorList>
            <person name="Gan H.M."/>
            <person name="Chew T.H."/>
            <person name="Stolz A."/>
        </authorList>
    </citation>
    <scope>NUCLEOTIDE SEQUENCE [LARGE SCALE GENOMIC DNA]</scope>
    <source>
        <strain evidence="9">S1</strain>
    </source>
</reference>
<dbReference type="InterPro" id="IPR000620">
    <property type="entry name" value="EamA_dom"/>
</dbReference>
<keyword evidence="4 6" id="KW-1133">Transmembrane helix</keyword>
<evidence type="ECO:0000313" key="9">
    <source>
        <dbReference type="Proteomes" id="UP000028878"/>
    </source>
</evidence>
<dbReference type="RefSeq" id="WP_009516812.1">
    <property type="nucleotide sequence ID" value="NZ_CCAE010000023.1"/>
</dbReference>
<feature type="transmembrane region" description="Helical" evidence="6">
    <location>
        <begin position="130"/>
        <end position="151"/>
    </location>
</feature>
<dbReference type="GO" id="GO:0016020">
    <property type="term" value="C:membrane"/>
    <property type="evidence" value="ECO:0007669"/>
    <property type="project" value="UniProtKB-SubCell"/>
</dbReference>
<dbReference type="AlphaFoldDB" id="A0A1L1PKF3"/>
<organism evidence="8 9">
    <name type="scientific">Hydrogenophaga intermedia</name>
    <dbReference type="NCBI Taxonomy" id="65786"/>
    <lineage>
        <taxon>Bacteria</taxon>
        <taxon>Pseudomonadati</taxon>
        <taxon>Pseudomonadota</taxon>
        <taxon>Betaproteobacteria</taxon>
        <taxon>Burkholderiales</taxon>
        <taxon>Comamonadaceae</taxon>
        <taxon>Hydrogenophaga</taxon>
    </lineage>
</organism>
<accession>A0A1L1PKF3</accession>
<comment type="subcellular location">
    <subcellularLocation>
        <location evidence="1">Membrane</location>
        <topology evidence="1">Multi-pass membrane protein</topology>
    </subcellularLocation>
</comment>
<dbReference type="Pfam" id="PF00892">
    <property type="entry name" value="EamA"/>
    <property type="match status" value="2"/>
</dbReference>
<feature type="transmembrane region" description="Helical" evidence="6">
    <location>
        <begin position="101"/>
        <end position="118"/>
    </location>
</feature>
<feature type="transmembrane region" description="Helical" evidence="6">
    <location>
        <begin position="45"/>
        <end position="64"/>
    </location>
</feature>
<feature type="transmembrane region" description="Helical" evidence="6">
    <location>
        <begin position="290"/>
        <end position="307"/>
    </location>
</feature>
<dbReference type="EMBL" id="CCAE010000023">
    <property type="protein sequence ID" value="CDN88403.1"/>
    <property type="molecule type" value="Genomic_DNA"/>
</dbReference>
<keyword evidence="3 6" id="KW-0812">Transmembrane</keyword>
<evidence type="ECO:0000313" key="8">
    <source>
        <dbReference type="EMBL" id="CDN88403.1"/>
    </source>
</evidence>
<evidence type="ECO:0000256" key="2">
    <source>
        <dbReference type="ARBA" id="ARBA00007362"/>
    </source>
</evidence>
<feature type="domain" description="EamA" evidence="7">
    <location>
        <begin position="161"/>
        <end position="307"/>
    </location>
</feature>